<dbReference type="InterPro" id="IPR021529">
    <property type="entry name" value="DUF2798"/>
</dbReference>
<feature type="transmembrane region" description="Helical" evidence="1">
    <location>
        <begin position="12"/>
        <end position="30"/>
    </location>
</feature>
<organism evidence="2 3">
    <name type="scientific">Methanolapillus africanus</name>
    <dbReference type="NCBI Taxonomy" id="3028297"/>
    <lineage>
        <taxon>Archaea</taxon>
        <taxon>Methanobacteriati</taxon>
        <taxon>Methanobacteriota</taxon>
        <taxon>Stenosarchaea group</taxon>
        <taxon>Methanomicrobia</taxon>
        <taxon>Methanosarcinales</taxon>
        <taxon>Methanosarcinaceae</taxon>
        <taxon>Methanolapillus</taxon>
    </lineage>
</organism>
<evidence type="ECO:0000313" key="3">
    <source>
        <dbReference type="Proteomes" id="UP001271789"/>
    </source>
</evidence>
<feature type="transmembrane region" description="Helical" evidence="1">
    <location>
        <begin position="50"/>
        <end position="74"/>
    </location>
</feature>
<accession>A0AAE4SDB5</accession>
<dbReference type="RefSeq" id="WP_338099729.1">
    <property type="nucleotide sequence ID" value="NZ_JAWDKD010000018.1"/>
</dbReference>
<dbReference type="AlphaFoldDB" id="A0AAE4SDB5"/>
<proteinExistence type="predicted"/>
<comment type="caution">
    <text evidence="2">The sequence shown here is derived from an EMBL/GenBank/DDBJ whole genome shotgun (WGS) entry which is preliminary data.</text>
</comment>
<evidence type="ECO:0000313" key="2">
    <source>
        <dbReference type="EMBL" id="MDV0447307.1"/>
    </source>
</evidence>
<sequence>MLFKNKTEELFFALLSSCLMAYGMNVYNIAIHTGGLHLTAFVDALYSFPLSWFIAFLLITLIVSKTAVHLTFKIVQPDGRPAFKTLGIQTFTVCMMVPLMALYGTLISSGLTANLPTLWLQAILLNFLMAYPLQVFIVGPFARKVFGMVFGNAHTSDKMAEPEIV</sequence>
<keyword evidence="1" id="KW-0812">Transmembrane</keyword>
<keyword evidence="1" id="KW-1133">Transmembrane helix</keyword>
<keyword evidence="1" id="KW-0472">Membrane</keyword>
<evidence type="ECO:0008006" key="4">
    <source>
        <dbReference type="Google" id="ProtNLM"/>
    </source>
</evidence>
<keyword evidence="3" id="KW-1185">Reference proteome</keyword>
<name>A0AAE4SDB5_9EURY</name>
<feature type="transmembrane region" description="Helical" evidence="1">
    <location>
        <begin position="118"/>
        <end position="138"/>
    </location>
</feature>
<dbReference type="EMBL" id="JAWDKD010000018">
    <property type="protein sequence ID" value="MDV0447307.1"/>
    <property type="molecule type" value="Genomic_DNA"/>
</dbReference>
<dbReference type="Pfam" id="PF11391">
    <property type="entry name" value="DUF2798"/>
    <property type="match status" value="2"/>
</dbReference>
<reference evidence="2" key="1">
    <citation type="submission" date="2023-06" db="EMBL/GenBank/DDBJ databases">
        <title>Genome sequence of Methanosarcinaceae archaeon Ag5.</title>
        <authorList>
            <person name="Protasov E."/>
            <person name="Platt K."/>
            <person name="Poehlein A."/>
            <person name="Daniel R."/>
            <person name="Brune A."/>
        </authorList>
    </citation>
    <scope>NUCLEOTIDE SEQUENCE</scope>
    <source>
        <strain evidence="2">Ag5</strain>
    </source>
</reference>
<gene>
    <name evidence="2" type="ORF">MsAg5_11910</name>
</gene>
<dbReference type="Proteomes" id="UP001271789">
    <property type="component" value="Unassembled WGS sequence"/>
</dbReference>
<protein>
    <recommendedName>
        <fullName evidence="4">DUF2798 domain-containing protein</fullName>
    </recommendedName>
</protein>
<feature type="transmembrane region" description="Helical" evidence="1">
    <location>
        <begin position="86"/>
        <end position="106"/>
    </location>
</feature>
<evidence type="ECO:0000256" key="1">
    <source>
        <dbReference type="SAM" id="Phobius"/>
    </source>
</evidence>